<evidence type="ECO:0000256" key="7">
    <source>
        <dbReference type="SAM" id="MobiDB-lite"/>
    </source>
</evidence>
<keyword evidence="2 6" id="KW-0678">Repressor</keyword>
<dbReference type="GO" id="GO:0005634">
    <property type="term" value="C:nucleus"/>
    <property type="evidence" value="ECO:0007669"/>
    <property type="project" value="UniProtKB-SubCell"/>
</dbReference>
<evidence type="ECO:0000313" key="10">
    <source>
        <dbReference type="Proteomes" id="UP001140206"/>
    </source>
</evidence>
<evidence type="ECO:0000256" key="4">
    <source>
        <dbReference type="ARBA" id="ARBA00023163"/>
    </source>
</evidence>
<evidence type="ECO:0000256" key="2">
    <source>
        <dbReference type="ARBA" id="ARBA00022491"/>
    </source>
</evidence>
<dbReference type="InterPro" id="IPR006458">
    <property type="entry name" value="Ovate_C"/>
</dbReference>
<dbReference type="PANTHER" id="PTHR33057">
    <property type="entry name" value="TRANSCRIPTION REPRESSOR OFP7-RELATED"/>
    <property type="match status" value="1"/>
</dbReference>
<dbReference type="PROSITE" id="PS51754">
    <property type="entry name" value="OVATE"/>
    <property type="match status" value="1"/>
</dbReference>
<dbReference type="Pfam" id="PF04844">
    <property type="entry name" value="Ovate"/>
    <property type="match status" value="1"/>
</dbReference>
<keyword evidence="4 6" id="KW-0804">Transcription</keyword>
<evidence type="ECO:0000256" key="1">
    <source>
        <dbReference type="ARBA" id="ARBA00004123"/>
    </source>
</evidence>
<comment type="subcellular location">
    <subcellularLocation>
        <location evidence="1 6">Nucleus</location>
    </subcellularLocation>
</comment>
<evidence type="ECO:0000256" key="6">
    <source>
        <dbReference type="RuleBase" id="RU367028"/>
    </source>
</evidence>
<dbReference type="AlphaFoldDB" id="A0AAV8DBD9"/>
<dbReference type="InterPro" id="IPR038933">
    <property type="entry name" value="Ovate"/>
</dbReference>
<organism evidence="9 10">
    <name type="scientific">Rhynchospora pubera</name>
    <dbReference type="NCBI Taxonomy" id="906938"/>
    <lineage>
        <taxon>Eukaryota</taxon>
        <taxon>Viridiplantae</taxon>
        <taxon>Streptophyta</taxon>
        <taxon>Embryophyta</taxon>
        <taxon>Tracheophyta</taxon>
        <taxon>Spermatophyta</taxon>
        <taxon>Magnoliopsida</taxon>
        <taxon>Liliopsida</taxon>
        <taxon>Poales</taxon>
        <taxon>Cyperaceae</taxon>
        <taxon>Cyperoideae</taxon>
        <taxon>Rhynchosporeae</taxon>
        <taxon>Rhynchospora</taxon>
    </lineage>
</organism>
<dbReference type="GO" id="GO:0045892">
    <property type="term" value="P:negative regulation of DNA-templated transcription"/>
    <property type="evidence" value="ECO:0007669"/>
    <property type="project" value="UniProtKB-UniRule"/>
</dbReference>
<evidence type="ECO:0000259" key="8">
    <source>
        <dbReference type="PROSITE" id="PS51754"/>
    </source>
</evidence>
<keyword evidence="3 6" id="KW-0805">Transcription regulation</keyword>
<dbReference type="PANTHER" id="PTHR33057:SF114">
    <property type="entry name" value="TRANSCRIPTION REPRESSOR-RELATED"/>
    <property type="match status" value="1"/>
</dbReference>
<keyword evidence="10" id="KW-1185">Reference proteome</keyword>
<protein>
    <recommendedName>
        <fullName evidence="6">Transcription repressor</fullName>
    </recommendedName>
    <alternativeName>
        <fullName evidence="6">Ovate family protein</fullName>
    </alternativeName>
</protein>
<dbReference type="NCBIfam" id="TIGR01568">
    <property type="entry name" value="A_thal_3678"/>
    <property type="match status" value="1"/>
</dbReference>
<evidence type="ECO:0000256" key="3">
    <source>
        <dbReference type="ARBA" id="ARBA00023015"/>
    </source>
</evidence>
<evidence type="ECO:0000313" key="9">
    <source>
        <dbReference type="EMBL" id="KAJ4765239.1"/>
    </source>
</evidence>
<feature type="compositionally biased region" description="Basic residues" evidence="7">
    <location>
        <begin position="1"/>
        <end position="15"/>
    </location>
</feature>
<gene>
    <name evidence="9" type="ORF">LUZ62_075614</name>
</gene>
<feature type="region of interest" description="Disordered" evidence="7">
    <location>
        <begin position="1"/>
        <end position="21"/>
    </location>
</feature>
<keyword evidence="5 6" id="KW-0539">Nucleus</keyword>
<proteinExistence type="predicted"/>
<comment type="caution">
    <text evidence="9">The sequence shown here is derived from an EMBL/GenBank/DDBJ whole genome shotgun (WGS) entry which is preliminary data.</text>
</comment>
<dbReference type="Proteomes" id="UP001140206">
    <property type="component" value="Chromosome 4"/>
</dbReference>
<evidence type="ECO:0000256" key="5">
    <source>
        <dbReference type="ARBA" id="ARBA00023242"/>
    </source>
</evidence>
<reference evidence="9" key="1">
    <citation type="submission" date="2022-08" db="EMBL/GenBank/DDBJ databases">
        <authorList>
            <person name="Marques A."/>
        </authorList>
    </citation>
    <scope>NUCLEOTIDE SEQUENCE</scope>
    <source>
        <strain evidence="9">RhyPub2mFocal</strain>
        <tissue evidence="9">Leaves</tissue>
    </source>
</reference>
<dbReference type="EMBL" id="JAMFTS010000004">
    <property type="protein sequence ID" value="KAJ4765239.1"/>
    <property type="molecule type" value="Genomic_DNA"/>
</dbReference>
<comment type="function">
    <text evidence="6">Transcriptional repressor that regulates multiple aspects of plant growth and development.</text>
</comment>
<accession>A0AAV8DBD9</accession>
<feature type="domain" description="OVATE" evidence="8">
    <location>
        <begin position="124"/>
        <end position="185"/>
    </location>
</feature>
<sequence>MQLFMGKKKKMKSIHNAKSQHYQENAKRSRCRALCCGSRLSVSSTTSCSEQIGLSDTEQTNNLSYMAHGMVQARLDHMINGENSHQTGFHRRQRRGAVLHETRNKPVSNTRSTTGDNRKYVVLVAMERDSYDPREDFRRSIMEVIRSNGLGEPKDLKGLLNCYISMNSREHRQAILEAFLDVFSATFVCKKDSFCP</sequence>
<name>A0AAV8DBD9_9POAL</name>